<dbReference type="RefSeq" id="WP_103790792.1">
    <property type="nucleotide sequence ID" value="NZ_PQVF01000027.1"/>
</dbReference>
<organism evidence="1 2">
    <name type="scientific">Solitalea longa</name>
    <dbReference type="NCBI Taxonomy" id="2079460"/>
    <lineage>
        <taxon>Bacteria</taxon>
        <taxon>Pseudomonadati</taxon>
        <taxon>Bacteroidota</taxon>
        <taxon>Sphingobacteriia</taxon>
        <taxon>Sphingobacteriales</taxon>
        <taxon>Sphingobacteriaceae</taxon>
        <taxon>Solitalea</taxon>
    </lineage>
</organism>
<dbReference type="Proteomes" id="UP000236893">
    <property type="component" value="Unassembled WGS sequence"/>
</dbReference>
<dbReference type="AlphaFoldDB" id="A0A2S4ZX55"/>
<accession>A0A2S4ZX55</accession>
<keyword evidence="2" id="KW-1185">Reference proteome</keyword>
<evidence type="ECO:0000313" key="2">
    <source>
        <dbReference type="Proteomes" id="UP000236893"/>
    </source>
</evidence>
<sequence length="74" mass="8469">MGLFKIRDKQDSLSLSMQDEVIKIASERLGHPISKELIAKVRQKKWSYMGLEMIIDTVKSINASEIESYLAKLD</sequence>
<gene>
    <name evidence="1" type="ORF">C3K47_19245</name>
</gene>
<proteinExistence type="predicted"/>
<dbReference type="OrthoDB" id="9980725at2"/>
<protein>
    <submittedName>
        <fullName evidence="1">Uncharacterized protein</fullName>
    </submittedName>
</protein>
<dbReference type="EMBL" id="PQVF01000027">
    <property type="protein sequence ID" value="POY34639.1"/>
    <property type="molecule type" value="Genomic_DNA"/>
</dbReference>
<comment type="caution">
    <text evidence="1">The sequence shown here is derived from an EMBL/GenBank/DDBJ whole genome shotgun (WGS) entry which is preliminary data.</text>
</comment>
<name>A0A2S4ZX55_9SPHI</name>
<evidence type="ECO:0000313" key="1">
    <source>
        <dbReference type="EMBL" id="POY34639.1"/>
    </source>
</evidence>
<reference evidence="1 2" key="1">
    <citation type="submission" date="2018-01" db="EMBL/GenBank/DDBJ databases">
        <authorList>
            <person name="Gaut B.S."/>
            <person name="Morton B.R."/>
            <person name="Clegg M.T."/>
            <person name="Duvall M.R."/>
        </authorList>
    </citation>
    <scope>NUCLEOTIDE SEQUENCE [LARGE SCALE GENOMIC DNA]</scope>
    <source>
        <strain evidence="1 2">HR-AV</strain>
    </source>
</reference>